<protein>
    <recommendedName>
        <fullName evidence="12">Pheromone autoinducer 2 transporter</fullName>
    </recommendedName>
</protein>
<dbReference type="Pfam" id="PF01594">
    <property type="entry name" value="AI-2E_transport"/>
    <property type="match status" value="1"/>
</dbReference>
<evidence type="ECO:0000256" key="7">
    <source>
        <dbReference type="ARBA" id="ARBA00023136"/>
    </source>
</evidence>
<feature type="transmembrane region" description="Helical" evidence="9">
    <location>
        <begin position="294"/>
        <end position="321"/>
    </location>
</feature>
<keyword evidence="5 9" id="KW-0812">Transmembrane</keyword>
<evidence type="ECO:0000256" key="3">
    <source>
        <dbReference type="ARBA" id="ARBA00022448"/>
    </source>
</evidence>
<feature type="transmembrane region" description="Helical" evidence="9">
    <location>
        <begin position="56"/>
        <end position="77"/>
    </location>
</feature>
<feature type="transmembrane region" description="Helical" evidence="9">
    <location>
        <begin position="105"/>
        <end position="130"/>
    </location>
</feature>
<dbReference type="InterPro" id="IPR002549">
    <property type="entry name" value="AI-2E-like"/>
</dbReference>
<evidence type="ECO:0008006" key="12">
    <source>
        <dbReference type="Google" id="ProtNLM"/>
    </source>
</evidence>
<dbReference type="AlphaFoldDB" id="A0A0M6WAX4"/>
<evidence type="ECO:0000256" key="9">
    <source>
        <dbReference type="SAM" id="Phobius"/>
    </source>
</evidence>
<feature type="transmembrane region" description="Helical" evidence="9">
    <location>
        <begin position="359"/>
        <end position="392"/>
    </location>
</feature>
<evidence type="ECO:0000256" key="6">
    <source>
        <dbReference type="ARBA" id="ARBA00022989"/>
    </source>
</evidence>
<dbReference type="PANTHER" id="PTHR21716">
    <property type="entry name" value="TRANSMEMBRANE PROTEIN"/>
    <property type="match status" value="1"/>
</dbReference>
<gene>
    <name evidence="10" type="ORF">M72_19861</name>
</gene>
<dbReference type="GO" id="GO:0005886">
    <property type="term" value="C:plasma membrane"/>
    <property type="evidence" value="ECO:0007669"/>
    <property type="project" value="UniProtKB-SubCell"/>
</dbReference>
<dbReference type="STRING" id="301302.ERS852420_01930"/>
<evidence type="ECO:0000256" key="4">
    <source>
        <dbReference type="ARBA" id="ARBA00022475"/>
    </source>
</evidence>
<feature type="transmembrane region" description="Helical" evidence="9">
    <location>
        <begin position="25"/>
        <end position="50"/>
    </location>
</feature>
<evidence type="ECO:0000313" key="11">
    <source>
        <dbReference type="Proteomes" id="UP000049979"/>
    </source>
</evidence>
<dbReference type="OrthoDB" id="9793390at2"/>
<dbReference type="Proteomes" id="UP000049979">
    <property type="component" value="Unassembled WGS sequence"/>
</dbReference>
<feature type="transmembrane region" description="Helical" evidence="9">
    <location>
        <begin position="195"/>
        <end position="224"/>
    </location>
</feature>
<keyword evidence="7 9" id="KW-0472">Membrane</keyword>
<dbReference type="RefSeq" id="WP_055066794.1">
    <property type="nucleotide sequence ID" value="NZ_CP173697.1"/>
</dbReference>
<evidence type="ECO:0000256" key="5">
    <source>
        <dbReference type="ARBA" id="ARBA00022692"/>
    </source>
</evidence>
<keyword evidence="3" id="KW-0813">Transport</keyword>
<keyword evidence="6 9" id="KW-1133">Transmembrane helix</keyword>
<comment type="similarity">
    <text evidence="2">Belongs to the autoinducer-2 exporter (AI-2E) (TC 2.A.86) family.</text>
</comment>
<dbReference type="PANTHER" id="PTHR21716:SF53">
    <property type="entry name" value="PERMEASE PERM-RELATED"/>
    <property type="match status" value="1"/>
</dbReference>
<dbReference type="GO" id="GO:0055085">
    <property type="term" value="P:transmembrane transport"/>
    <property type="evidence" value="ECO:0007669"/>
    <property type="project" value="TreeGrafter"/>
</dbReference>
<feature type="region of interest" description="Disordered" evidence="8">
    <location>
        <begin position="432"/>
        <end position="451"/>
    </location>
</feature>
<organism evidence="10 11">
    <name type="scientific">Roseburia faecis</name>
    <dbReference type="NCBI Taxonomy" id="301302"/>
    <lineage>
        <taxon>Bacteria</taxon>
        <taxon>Bacillati</taxon>
        <taxon>Bacillota</taxon>
        <taxon>Clostridia</taxon>
        <taxon>Lachnospirales</taxon>
        <taxon>Lachnospiraceae</taxon>
        <taxon>Roseburia</taxon>
    </lineage>
</organism>
<evidence type="ECO:0000256" key="2">
    <source>
        <dbReference type="ARBA" id="ARBA00009773"/>
    </source>
</evidence>
<reference evidence="11" key="1">
    <citation type="submission" date="2015-05" db="EMBL/GenBank/DDBJ databases">
        <authorList>
            <consortium name="Pathogen Informatics"/>
        </authorList>
    </citation>
    <scope>NUCLEOTIDE SEQUENCE [LARGE SCALE GENOMIC DNA]</scope>
    <source>
        <strain evidence="11">M72</strain>
    </source>
</reference>
<evidence type="ECO:0000313" key="10">
    <source>
        <dbReference type="EMBL" id="CRL32213.1"/>
    </source>
</evidence>
<evidence type="ECO:0000256" key="8">
    <source>
        <dbReference type="SAM" id="MobiDB-lite"/>
    </source>
</evidence>
<keyword evidence="4" id="KW-1003">Cell membrane</keyword>
<sequence>MTDVEKQKQMEQIKQSEDGMRQTVLLIKIGLMVFLTFACCTVFFFLVLRYKGVADTWHLITGALQPIIIGLGLAYLLNPVMKFQERHWLPFLKKKMKSEKSAAKVARGLSIAGAILFLLVILVLLIAAIVPSVVSSVTGLVEALPGNVESLIHMVKSGKLGAYGVTDTISDMLTKLTDQVENWATKDLLPQMQQYLLQITSGVITMVKSILNFIIGIIVVVYVLSIKESLVGQSKKIVYAIFKSKHGNIIIEVFHKADEVFGGFIIGKIIDSAIIGVICYFGCLILHIPDTILVAVIIGVTNVIPVFGPFIGAIPSLLLVVIQSPLHALYLLIFIIVLQQVDGNIIGPKILGDSTGLSAFWVMFSILIGGGLFGFLGMLLGVPVFAMIYYIIRRLVNHSIRKKNLTTVTEAYVEAAGVDEATGAIIYYGEKQKKKRTLKDSGKKDETKKNQ</sequence>
<evidence type="ECO:0000256" key="1">
    <source>
        <dbReference type="ARBA" id="ARBA00004651"/>
    </source>
</evidence>
<comment type="subcellular location">
    <subcellularLocation>
        <location evidence="1">Cell membrane</location>
        <topology evidence="1">Multi-pass membrane protein</topology>
    </subcellularLocation>
</comment>
<feature type="transmembrane region" description="Helical" evidence="9">
    <location>
        <begin position="269"/>
        <end position="288"/>
    </location>
</feature>
<proteinExistence type="inferred from homology"/>
<feature type="compositionally biased region" description="Basic and acidic residues" evidence="8">
    <location>
        <begin position="438"/>
        <end position="451"/>
    </location>
</feature>
<name>A0A0M6WAX4_9FIRM</name>
<keyword evidence="11" id="KW-1185">Reference proteome</keyword>
<accession>A0A0M6WAX4</accession>
<dbReference type="EMBL" id="CVRR01000003">
    <property type="protein sequence ID" value="CRL32213.1"/>
    <property type="molecule type" value="Genomic_DNA"/>
</dbReference>